<feature type="domain" description="G-protein coupled receptors family 2 profile 2" evidence="11">
    <location>
        <begin position="322"/>
        <end position="564"/>
    </location>
</feature>
<dbReference type="PRINTS" id="PR00249">
    <property type="entry name" value="GPCRSECRETIN"/>
</dbReference>
<feature type="transmembrane region" description="Helical" evidence="9">
    <location>
        <begin position="425"/>
        <end position="448"/>
    </location>
</feature>
<evidence type="ECO:0000256" key="1">
    <source>
        <dbReference type="ARBA" id="ARBA00004141"/>
    </source>
</evidence>
<dbReference type="FunFam" id="1.20.1070.10:FF:000058">
    <property type="entry name" value="Adhesion G protein-coupled receptor F5"/>
    <property type="match status" value="1"/>
</dbReference>
<dbReference type="SMART" id="SM00303">
    <property type="entry name" value="GPS"/>
    <property type="match status" value="1"/>
</dbReference>
<evidence type="ECO:0008006" key="14">
    <source>
        <dbReference type="Google" id="ProtNLM"/>
    </source>
</evidence>
<evidence type="ECO:0000259" key="11">
    <source>
        <dbReference type="PROSITE" id="PS50261"/>
    </source>
</evidence>
<dbReference type="SUPFAM" id="SSF81321">
    <property type="entry name" value="Family A G protein-coupled receptor-like"/>
    <property type="match status" value="1"/>
</dbReference>
<dbReference type="InterPro" id="IPR046338">
    <property type="entry name" value="GAIN_dom_sf"/>
</dbReference>
<organism evidence="12 13">
    <name type="scientific">Pocillopora meandrina</name>
    <dbReference type="NCBI Taxonomy" id="46732"/>
    <lineage>
        <taxon>Eukaryota</taxon>
        <taxon>Metazoa</taxon>
        <taxon>Cnidaria</taxon>
        <taxon>Anthozoa</taxon>
        <taxon>Hexacorallia</taxon>
        <taxon>Scleractinia</taxon>
        <taxon>Astrocoeniina</taxon>
        <taxon>Pocilloporidae</taxon>
        <taxon>Pocillopora</taxon>
    </lineage>
</organism>
<proteinExistence type="inferred from homology"/>
<feature type="transmembrane region" description="Helical" evidence="9">
    <location>
        <begin position="321"/>
        <end position="345"/>
    </location>
</feature>
<evidence type="ECO:0000256" key="9">
    <source>
        <dbReference type="SAM" id="Phobius"/>
    </source>
</evidence>
<keyword evidence="7" id="KW-0325">Glycoprotein</keyword>
<keyword evidence="13" id="KW-1185">Reference proteome</keyword>
<dbReference type="PROSITE" id="PS50261">
    <property type="entry name" value="G_PROTEIN_RECEP_F2_4"/>
    <property type="match status" value="1"/>
</dbReference>
<feature type="transmembrane region" description="Helical" evidence="9">
    <location>
        <begin position="513"/>
        <end position="534"/>
    </location>
</feature>
<comment type="similarity">
    <text evidence="2">Belongs to the G-protein coupled receptor 2 family. Adhesion G-protein coupled receptor (ADGR) subfamily.</text>
</comment>
<evidence type="ECO:0000256" key="2">
    <source>
        <dbReference type="ARBA" id="ARBA00007343"/>
    </source>
</evidence>
<feature type="transmembrane region" description="Helical" evidence="9">
    <location>
        <begin position="468"/>
        <end position="492"/>
    </location>
</feature>
<dbReference type="PANTHER" id="PTHR12011:SF347">
    <property type="entry name" value="FI21270P1-RELATED"/>
    <property type="match status" value="1"/>
</dbReference>
<accession>A0AAU9XC99</accession>
<feature type="compositionally biased region" description="Basic and acidic residues" evidence="8">
    <location>
        <begin position="605"/>
        <end position="617"/>
    </location>
</feature>
<keyword evidence="5 9" id="KW-0472">Membrane</keyword>
<keyword evidence="4 9" id="KW-1133">Transmembrane helix</keyword>
<reference evidence="12 13" key="1">
    <citation type="submission" date="2022-05" db="EMBL/GenBank/DDBJ databases">
        <authorList>
            <consortium name="Genoscope - CEA"/>
            <person name="William W."/>
        </authorList>
    </citation>
    <scope>NUCLEOTIDE SEQUENCE [LARGE SCALE GENOMIC DNA]</scope>
</reference>
<feature type="domain" description="GAIN-B" evidence="10">
    <location>
        <begin position="151"/>
        <end position="310"/>
    </location>
</feature>
<gene>
    <name evidence="12" type="ORF">PMEA_00020770</name>
</gene>
<name>A0AAU9XC99_9CNID</name>
<dbReference type="InterPro" id="IPR017981">
    <property type="entry name" value="GPCR_2-like_7TM"/>
</dbReference>
<evidence type="ECO:0000313" key="12">
    <source>
        <dbReference type="EMBL" id="CAH3143789.1"/>
    </source>
</evidence>
<dbReference type="AlphaFoldDB" id="A0AAU9XC99"/>
<evidence type="ECO:0000256" key="8">
    <source>
        <dbReference type="SAM" id="MobiDB-lite"/>
    </source>
</evidence>
<evidence type="ECO:0000313" key="13">
    <source>
        <dbReference type="Proteomes" id="UP001159428"/>
    </source>
</evidence>
<evidence type="ECO:0000256" key="6">
    <source>
        <dbReference type="ARBA" id="ARBA00023157"/>
    </source>
</evidence>
<evidence type="ECO:0000256" key="3">
    <source>
        <dbReference type="ARBA" id="ARBA00022692"/>
    </source>
</evidence>
<dbReference type="Pfam" id="PF01825">
    <property type="entry name" value="GPS"/>
    <property type="match status" value="1"/>
</dbReference>
<evidence type="ECO:0000259" key="10">
    <source>
        <dbReference type="PROSITE" id="PS50221"/>
    </source>
</evidence>
<dbReference type="Gene3D" id="1.20.1070.10">
    <property type="entry name" value="Rhodopsin 7-helix transmembrane proteins"/>
    <property type="match status" value="1"/>
</dbReference>
<dbReference type="PANTHER" id="PTHR12011">
    <property type="entry name" value="ADHESION G-PROTEIN COUPLED RECEPTOR"/>
    <property type="match status" value="1"/>
</dbReference>
<dbReference type="GO" id="GO:0005886">
    <property type="term" value="C:plasma membrane"/>
    <property type="evidence" value="ECO:0007669"/>
    <property type="project" value="TreeGrafter"/>
</dbReference>
<dbReference type="InterPro" id="IPR000203">
    <property type="entry name" value="GPS"/>
</dbReference>
<protein>
    <recommendedName>
        <fullName evidence="14">G-protein coupled receptor</fullName>
    </recommendedName>
</protein>
<dbReference type="Gene3D" id="2.60.220.50">
    <property type="match status" value="1"/>
</dbReference>
<comment type="caution">
    <text evidence="12">The sequence shown here is derived from an EMBL/GenBank/DDBJ whole genome shotgun (WGS) entry which is preliminary data.</text>
</comment>
<dbReference type="GO" id="GO:0007166">
    <property type="term" value="P:cell surface receptor signaling pathway"/>
    <property type="evidence" value="ECO:0007669"/>
    <property type="project" value="InterPro"/>
</dbReference>
<dbReference type="GO" id="GO:0004930">
    <property type="term" value="F:G protein-coupled receptor activity"/>
    <property type="evidence" value="ECO:0007669"/>
    <property type="project" value="InterPro"/>
</dbReference>
<sequence>MEDESSGTGFNSVAFSNVTDFASSLLSRRRGYTQVSVTETHSSYDNYEAVYDPFNWTSALSEYPLTSKFPLARIENIEQLCDAQADLSPDSDFWTALKLNIWDSLQWGPLPNNSANVSLELLDRTKPVDRCYAISKSAMKLKSMNCSCVLPVLTSYSDTKLRKVPKGISTDIEISFDTNNNSSESRLRSKNIQSRIGYLTLNFSNNHTILLCCLCSYRLISDVVGVVLDPPQNETIQNKIIIHFSHNEPSIDPKAVERKCVFWMEDFSSSNGSWSTDGCTVLNDSSMLSTVCSCNHLTNFAVLMQYKDIKEDNIPPEHRRALLTITYIGCSLSLVGEVMVIFVYVTFMKIKDEGIQVRLNLCTALFLAQLVFLSGIDATSNKSVCILVAVLLHYFYLAAFGWMLLEGVFLYVMIVEVFNTVDMRYLYFFGWGFPIIPIVISLIIGSSGEKGLESYTNENFCWLSFQKRLSWAFIVPVLFVTIINFVILMAVLREIRNLHELNPSKMKTFRKTLKSFLILSPLLGLTWVFGLLAVTDAGLVFQYVFTILNSTQGMLIFLLHVLRNSEVRAAFRHKMLKWRFNTFHRSSSGRSQAEVYAQYGGQRKRQIDPEETKKELSHNTTSGEQIAFITRLPPPSVH</sequence>
<feature type="transmembrane region" description="Helical" evidence="9">
    <location>
        <begin position="540"/>
        <end position="562"/>
    </location>
</feature>
<dbReference type="Pfam" id="PF00002">
    <property type="entry name" value="7tm_2"/>
    <property type="match status" value="1"/>
</dbReference>
<keyword evidence="3 9" id="KW-0812">Transmembrane</keyword>
<dbReference type="InterPro" id="IPR057244">
    <property type="entry name" value="GAIN_B"/>
</dbReference>
<comment type="subcellular location">
    <subcellularLocation>
        <location evidence="1">Membrane</location>
        <topology evidence="1">Multi-pass membrane protein</topology>
    </subcellularLocation>
</comment>
<evidence type="ECO:0000256" key="7">
    <source>
        <dbReference type="ARBA" id="ARBA00023180"/>
    </source>
</evidence>
<dbReference type="InterPro" id="IPR000832">
    <property type="entry name" value="GPCR_2_secretin-like"/>
</dbReference>
<feature type="transmembrane region" description="Helical" evidence="9">
    <location>
        <begin position="357"/>
        <end position="376"/>
    </location>
</feature>
<keyword evidence="6" id="KW-1015">Disulfide bond</keyword>
<dbReference type="EMBL" id="CALNXJ010000038">
    <property type="protein sequence ID" value="CAH3143789.1"/>
    <property type="molecule type" value="Genomic_DNA"/>
</dbReference>
<evidence type="ECO:0000256" key="5">
    <source>
        <dbReference type="ARBA" id="ARBA00023136"/>
    </source>
</evidence>
<feature type="transmembrane region" description="Helical" evidence="9">
    <location>
        <begin position="388"/>
        <end position="413"/>
    </location>
</feature>
<feature type="region of interest" description="Disordered" evidence="8">
    <location>
        <begin position="601"/>
        <end position="623"/>
    </location>
</feature>
<dbReference type="PROSITE" id="PS50221">
    <property type="entry name" value="GAIN_B"/>
    <property type="match status" value="1"/>
</dbReference>
<dbReference type="Proteomes" id="UP001159428">
    <property type="component" value="Unassembled WGS sequence"/>
</dbReference>
<evidence type="ECO:0000256" key="4">
    <source>
        <dbReference type="ARBA" id="ARBA00022989"/>
    </source>
</evidence>